<comment type="caution">
    <text evidence="5">The sequence shown here is derived from an EMBL/GenBank/DDBJ whole genome shotgun (WGS) entry which is preliminary data.</text>
</comment>
<dbReference type="PANTHER" id="PTHR12151">
    <property type="entry name" value="ELECTRON TRANSPORT PROTIN SCO1/SENC FAMILY MEMBER"/>
    <property type="match status" value="1"/>
</dbReference>
<evidence type="ECO:0000256" key="2">
    <source>
        <dbReference type="PIRSR" id="PIRSR603782-1"/>
    </source>
</evidence>
<name>A0A210PL27_MIZYE</name>
<keyword evidence="6" id="KW-1185">Reference proteome</keyword>
<proteinExistence type="inferred from homology"/>
<evidence type="ECO:0000256" key="3">
    <source>
        <dbReference type="PIRSR" id="PIRSR603782-2"/>
    </source>
</evidence>
<feature type="binding site" evidence="2">
    <location>
        <position position="156"/>
    </location>
    <ligand>
        <name>Cu cation</name>
        <dbReference type="ChEBI" id="CHEBI:23378"/>
    </ligand>
</feature>
<dbReference type="AlphaFoldDB" id="A0A210PL27"/>
<feature type="binding site" evidence="2">
    <location>
        <position position="152"/>
    </location>
    <ligand>
        <name>Cu cation</name>
        <dbReference type="ChEBI" id="CHEBI:23378"/>
    </ligand>
</feature>
<dbReference type="Proteomes" id="UP000242188">
    <property type="component" value="Unassembled WGS sequence"/>
</dbReference>
<dbReference type="CDD" id="cd02968">
    <property type="entry name" value="SCO"/>
    <property type="match status" value="1"/>
</dbReference>
<gene>
    <name evidence="5" type="ORF">KP79_PYT21344</name>
</gene>
<dbReference type="InterPro" id="IPR036249">
    <property type="entry name" value="Thioredoxin-like_sf"/>
</dbReference>
<keyword evidence="3" id="KW-1015">Disulfide bond</keyword>
<keyword evidence="2" id="KW-0479">Metal-binding</keyword>
<dbReference type="InterPro" id="IPR003782">
    <property type="entry name" value="SCO1/SenC"/>
</dbReference>
<comment type="similarity">
    <text evidence="1">Belongs to the SCO1/2 family.</text>
</comment>
<keyword evidence="2" id="KW-0186">Copper</keyword>
<dbReference type="Pfam" id="PF02630">
    <property type="entry name" value="SCO1-SenC"/>
    <property type="match status" value="1"/>
</dbReference>
<evidence type="ECO:0000256" key="1">
    <source>
        <dbReference type="ARBA" id="ARBA00010996"/>
    </source>
</evidence>
<accession>A0A210PL27</accession>
<feature type="transmembrane region" description="Helical" evidence="4">
    <location>
        <begin position="76"/>
        <end position="95"/>
    </location>
</feature>
<dbReference type="SUPFAM" id="SSF52833">
    <property type="entry name" value="Thioredoxin-like"/>
    <property type="match status" value="1"/>
</dbReference>
<evidence type="ECO:0000256" key="4">
    <source>
        <dbReference type="SAM" id="Phobius"/>
    </source>
</evidence>
<evidence type="ECO:0000313" key="6">
    <source>
        <dbReference type="Proteomes" id="UP000242188"/>
    </source>
</evidence>
<dbReference type="GO" id="GO:0005739">
    <property type="term" value="C:mitochondrion"/>
    <property type="evidence" value="ECO:0007669"/>
    <property type="project" value="GOC"/>
</dbReference>
<organism evidence="5 6">
    <name type="scientific">Mizuhopecten yessoensis</name>
    <name type="common">Japanese scallop</name>
    <name type="synonym">Patinopecten yessoensis</name>
    <dbReference type="NCBI Taxonomy" id="6573"/>
    <lineage>
        <taxon>Eukaryota</taxon>
        <taxon>Metazoa</taxon>
        <taxon>Spiralia</taxon>
        <taxon>Lophotrochozoa</taxon>
        <taxon>Mollusca</taxon>
        <taxon>Bivalvia</taxon>
        <taxon>Autobranchia</taxon>
        <taxon>Pteriomorphia</taxon>
        <taxon>Pectinida</taxon>
        <taxon>Pectinoidea</taxon>
        <taxon>Pectinidae</taxon>
        <taxon>Mizuhopecten</taxon>
    </lineage>
</organism>
<dbReference type="PANTHER" id="PTHR12151:SF5">
    <property type="entry name" value="AT19154P"/>
    <property type="match status" value="1"/>
</dbReference>
<sequence length="285" mass="33211">MTIMERLLTRKICAVWMPRVFSCSRNVSRFHDCVRIKLPQQTSYPQNAGLLHRKLQKISPTMLRGLQEKLRKEKTMSWKGFAVLTIFCSCLYAAYEYVDKERLKEKMRAKFGNVGSPVIGGSWTLTDHNGHVRTDKDFLGKWLLIYFGFTHCPDICPDELEKLAKVVEHFNSKTDGPKIKPIFVTIDPERDTQEVMKKYCLEFSSEFLALTGTKEQLDDIYKKFHVFFYYGDKDETGDYLVDHTLLTFLMTPKGVYVDHFSNRVSLDSMIENISLRMEKDNPKKS</sequence>
<dbReference type="OrthoDB" id="270009at2759"/>
<protein>
    <submittedName>
        <fullName evidence="5">Protein SCO1-like</fullName>
    </submittedName>
</protein>
<feature type="binding site" evidence="2">
    <location>
        <position position="243"/>
    </location>
    <ligand>
        <name>Cu cation</name>
        <dbReference type="ChEBI" id="CHEBI:23378"/>
    </ligand>
</feature>
<dbReference type="STRING" id="6573.A0A210PL27"/>
<dbReference type="EMBL" id="NEDP02005594">
    <property type="protein sequence ID" value="OWF37136.1"/>
    <property type="molecule type" value="Genomic_DNA"/>
</dbReference>
<dbReference type="GO" id="GO:0033617">
    <property type="term" value="P:mitochondrial respiratory chain complex IV assembly"/>
    <property type="evidence" value="ECO:0007669"/>
    <property type="project" value="TreeGrafter"/>
</dbReference>
<keyword evidence="4" id="KW-0472">Membrane</keyword>
<feature type="disulfide bond" description="Redox-active" evidence="3">
    <location>
        <begin position="152"/>
        <end position="156"/>
    </location>
</feature>
<keyword evidence="4" id="KW-0812">Transmembrane</keyword>
<evidence type="ECO:0000313" key="5">
    <source>
        <dbReference type="EMBL" id="OWF37136.1"/>
    </source>
</evidence>
<dbReference type="FunFam" id="3.40.30.10:FF:000013">
    <property type="entry name" value="Blast:Protein SCO1 homolog, mitochondrial"/>
    <property type="match status" value="1"/>
</dbReference>
<dbReference type="Gene3D" id="3.40.30.10">
    <property type="entry name" value="Glutaredoxin"/>
    <property type="match status" value="1"/>
</dbReference>
<reference evidence="5 6" key="1">
    <citation type="journal article" date="2017" name="Nat. Ecol. Evol.">
        <title>Scallop genome provides insights into evolution of bilaterian karyotype and development.</title>
        <authorList>
            <person name="Wang S."/>
            <person name="Zhang J."/>
            <person name="Jiao W."/>
            <person name="Li J."/>
            <person name="Xun X."/>
            <person name="Sun Y."/>
            <person name="Guo X."/>
            <person name="Huan P."/>
            <person name="Dong B."/>
            <person name="Zhang L."/>
            <person name="Hu X."/>
            <person name="Sun X."/>
            <person name="Wang J."/>
            <person name="Zhao C."/>
            <person name="Wang Y."/>
            <person name="Wang D."/>
            <person name="Huang X."/>
            <person name="Wang R."/>
            <person name="Lv J."/>
            <person name="Li Y."/>
            <person name="Zhang Z."/>
            <person name="Liu B."/>
            <person name="Lu W."/>
            <person name="Hui Y."/>
            <person name="Liang J."/>
            <person name="Zhou Z."/>
            <person name="Hou R."/>
            <person name="Li X."/>
            <person name="Liu Y."/>
            <person name="Li H."/>
            <person name="Ning X."/>
            <person name="Lin Y."/>
            <person name="Zhao L."/>
            <person name="Xing Q."/>
            <person name="Dou J."/>
            <person name="Li Y."/>
            <person name="Mao J."/>
            <person name="Guo H."/>
            <person name="Dou H."/>
            <person name="Li T."/>
            <person name="Mu C."/>
            <person name="Jiang W."/>
            <person name="Fu Q."/>
            <person name="Fu X."/>
            <person name="Miao Y."/>
            <person name="Liu J."/>
            <person name="Yu Q."/>
            <person name="Li R."/>
            <person name="Liao H."/>
            <person name="Li X."/>
            <person name="Kong Y."/>
            <person name="Jiang Z."/>
            <person name="Chourrout D."/>
            <person name="Li R."/>
            <person name="Bao Z."/>
        </authorList>
    </citation>
    <scope>NUCLEOTIDE SEQUENCE [LARGE SCALE GENOMIC DNA]</scope>
    <source>
        <strain evidence="5 6">PY_sf001</strain>
    </source>
</reference>
<keyword evidence="4" id="KW-1133">Transmembrane helix</keyword>
<dbReference type="GO" id="GO:0046872">
    <property type="term" value="F:metal ion binding"/>
    <property type="evidence" value="ECO:0007669"/>
    <property type="project" value="UniProtKB-KW"/>
</dbReference>